<reference evidence="3 4" key="1">
    <citation type="submission" date="2020-06" db="EMBL/GenBank/DDBJ databases">
        <title>Photobacterium damselae subsp. damselae comparative genomics.</title>
        <authorList>
            <person name="Osorio C.R."/>
        </authorList>
    </citation>
    <scope>NUCLEOTIDE SEQUENCE [LARGE SCALE GENOMIC DNA]</scope>
    <source>
        <strain evidence="3 4">TW250/03</strain>
    </source>
</reference>
<dbReference type="Pfam" id="PF13439">
    <property type="entry name" value="Glyco_transf_4"/>
    <property type="match status" value="1"/>
</dbReference>
<evidence type="ECO:0000259" key="2">
    <source>
        <dbReference type="Pfam" id="PF13439"/>
    </source>
</evidence>
<dbReference type="SUPFAM" id="SSF53756">
    <property type="entry name" value="UDP-Glycosyltransferase/glycogen phosphorylase"/>
    <property type="match status" value="1"/>
</dbReference>
<feature type="domain" description="Glycosyltransferase subfamily 4-like N-terminal" evidence="2">
    <location>
        <begin position="16"/>
        <end position="172"/>
    </location>
</feature>
<dbReference type="EMBL" id="JABXOR010001442">
    <property type="protein sequence ID" value="NVP02954.1"/>
    <property type="molecule type" value="Genomic_DNA"/>
</dbReference>
<organism evidence="3 4">
    <name type="scientific">Photobacterium damselae subsp. damselae</name>
    <name type="common">Listonella damsela</name>
    <dbReference type="NCBI Taxonomy" id="85581"/>
    <lineage>
        <taxon>Bacteria</taxon>
        <taxon>Pseudomonadati</taxon>
        <taxon>Pseudomonadota</taxon>
        <taxon>Gammaproteobacteria</taxon>
        <taxon>Vibrionales</taxon>
        <taxon>Vibrionaceae</taxon>
        <taxon>Photobacterium</taxon>
    </lineage>
</organism>
<dbReference type="Gene3D" id="3.40.50.2000">
    <property type="entry name" value="Glycogen Phosphorylase B"/>
    <property type="match status" value="2"/>
</dbReference>
<gene>
    <name evidence="3" type="ORF">HWA77_22345</name>
</gene>
<keyword evidence="3" id="KW-0808">Transferase</keyword>
<accession>A0A850QYU1</accession>
<comment type="caution">
    <text evidence="3">The sequence shown here is derived from an EMBL/GenBank/DDBJ whole genome shotgun (WGS) entry which is preliminary data.</text>
</comment>
<evidence type="ECO:0000313" key="3">
    <source>
        <dbReference type="EMBL" id="NVP02954.1"/>
    </source>
</evidence>
<sequence>MKVLHIYRTCYPETKGGLEQAIRFICKGTSELGYQNTILTLGEHDKDYTYEGYRIIVIKKDFEISSNGFSFRLIKAFINLSKEHDIIHFQYPWPTGDLLSLFSPKEKKMIVSYQSDIIKQKWLKIIYTPLEYLFFNKIDKIIASSPQYAKTSKNLIKYKKKVEVIPLAIDEDSYPKDVSTKIEYWKNKIGSDFYLFVGVLRYYKGLQYLLEAANINKLPVVIAGDGPERTKLEQYIKNHKLNNVKLIGFIDEDDKVALHLLSKAFVFPSHLRSEAFGISLLEAQMHSKPIISADIGTGSSYVNKHNITGITVKPEDAKSLSNAMIKLNLNSELSKEMGINGRKRFDSLFSINRYTKSYSELYKNILY</sequence>
<evidence type="ECO:0000313" key="4">
    <source>
        <dbReference type="Proteomes" id="UP000533429"/>
    </source>
</evidence>
<dbReference type="InterPro" id="IPR028098">
    <property type="entry name" value="Glyco_trans_4-like_N"/>
</dbReference>
<dbReference type="PANTHER" id="PTHR12526">
    <property type="entry name" value="GLYCOSYLTRANSFERASE"/>
    <property type="match status" value="1"/>
</dbReference>
<dbReference type="PANTHER" id="PTHR12526:SF627">
    <property type="entry name" value="D-RHAMNOSYLTRANSFERASE WBPZ"/>
    <property type="match status" value="1"/>
</dbReference>
<dbReference type="InterPro" id="IPR001296">
    <property type="entry name" value="Glyco_trans_1"/>
</dbReference>
<dbReference type="Proteomes" id="UP000533429">
    <property type="component" value="Unassembled WGS sequence"/>
</dbReference>
<proteinExistence type="predicted"/>
<evidence type="ECO:0000259" key="1">
    <source>
        <dbReference type="Pfam" id="PF00534"/>
    </source>
</evidence>
<dbReference type="Pfam" id="PF00534">
    <property type="entry name" value="Glycos_transf_1"/>
    <property type="match status" value="1"/>
</dbReference>
<protein>
    <submittedName>
        <fullName evidence="3">Glycosyltransferase</fullName>
    </submittedName>
</protein>
<dbReference type="AlphaFoldDB" id="A0A850QYU1"/>
<name>A0A850QYU1_PHODD</name>
<dbReference type="GO" id="GO:1901135">
    <property type="term" value="P:carbohydrate derivative metabolic process"/>
    <property type="evidence" value="ECO:0007669"/>
    <property type="project" value="UniProtKB-ARBA"/>
</dbReference>
<dbReference type="GO" id="GO:0016757">
    <property type="term" value="F:glycosyltransferase activity"/>
    <property type="evidence" value="ECO:0007669"/>
    <property type="project" value="InterPro"/>
</dbReference>
<feature type="domain" description="Glycosyl transferase family 1" evidence="1">
    <location>
        <begin position="190"/>
        <end position="344"/>
    </location>
</feature>